<dbReference type="InterPro" id="IPR011576">
    <property type="entry name" value="Pyridox_Oxase_N"/>
</dbReference>
<proteinExistence type="predicted"/>
<evidence type="ECO:0000313" key="4">
    <source>
        <dbReference type="Proteomes" id="UP000460272"/>
    </source>
</evidence>
<keyword evidence="4" id="KW-1185">Reference proteome</keyword>
<dbReference type="GO" id="GO:0016627">
    <property type="term" value="F:oxidoreductase activity, acting on the CH-CH group of donors"/>
    <property type="evidence" value="ECO:0007669"/>
    <property type="project" value="TreeGrafter"/>
</dbReference>
<name>A0A6P2BKV2_9ACTN</name>
<evidence type="ECO:0000259" key="2">
    <source>
        <dbReference type="Pfam" id="PF01243"/>
    </source>
</evidence>
<dbReference type="AlphaFoldDB" id="A0A6P2BKV2"/>
<dbReference type="InterPro" id="IPR012349">
    <property type="entry name" value="Split_barrel_FMN-bd"/>
</dbReference>
<dbReference type="GO" id="GO:0070967">
    <property type="term" value="F:coenzyme F420 binding"/>
    <property type="evidence" value="ECO:0007669"/>
    <property type="project" value="TreeGrafter"/>
</dbReference>
<dbReference type="PANTHER" id="PTHR35176">
    <property type="entry name" value="HEME OXYGENASE HI_0854-RELATED"/>
    <property type="match status" value="1"/>
</dbReference>
<dbReference type="EMBL" id="RPFW01000013">
    <property type="protein sequence ID" value="TVY99072.1"/>
    <property type="molecule type" value="Genomic_DNA"/>
</dbReference>
<reference evidence="3 4" key="1">
    <citation type="submission" date="2018-11" db="EMBL/GenBank/DDBJ databases">
        <title>Trebonia kvetii gen.nov., sp.nov., a novel acidophilic actinobacterium, and proposal of the new actinobacterial family Treboniaceae fam. nov.</title>
        <authorList>
            <person name="Rapoport D."/>
            <person name="Sagova-Mareckova M."/>
            <person name="Sedlacek I."/>
            <person name="Provaznik J."/>
            <person name="Kralova S."/>
            <person name="Pavlinic D."/>
            <person name="Benes V."/>
            <person name="Kopecky J."/>
        </authorList>
    </citation>
    <scope>NUCLEOTIDE SEQUENCE [LARGE SCALE GENOMIC DNA]</scope>
    <source>
        <strain evidence="3 4">15Tr583</strain>
    </source>
</reference>
<dbReference type="GO" id="GO:0005829">
    <property type="term" value="C:cytosol"/>
    <property type="evidence" value="ECO:0007669"/>
    <property type="project" value="TreeGrafter"/>
</dbReference>
<dbReference type="OrthoDB" id="5738083at2"/>
<dbReference type="SUPFAM" id="SSF50475">
    <property type="entry name" value="FMN-binding split barrel"/>
    <property type="match status" value="1"/>
</dbReference>
<comment type="caution">
    <text evidence="3">The sequence shown here is derived from an EMBL/GenBank/DDBJ whole genome shotgun (WGS) entry which is preliminary data.</text>
</comment>
<accession>A0A6P2BKV2</accession>
<dbReference type="PANTHER" id="PTHR35176:SF11">
    <property type="entry name" value="PYRIDOXAMINE 5'-PHOSPHATE OXIDASE FAMILY PROTEIN"/>
    <property type="match status" value="1"/>
</dbReference>
<dbReference type="Gene3D" id="2.30.110.10">
    <property type="entry name" value="Electron Transport, Fmn-binding Protein, Chain A"/>
    <property type="match status" value="1"/>
</dbReference>
<keyword evidence="1 3" id="KW-0560">Oxidoreductase</keyword>
<dbReference type="InterPro" id="IPR019965">
    <property type="entry name" value="PPOX_F420-dep_Rv2061_put"/>
</dbReference>
<protein>
    <submittedName>
        <fullName evidence="3">PPOX class F420-dependent oxidoreductase</fullName>
        <ecNumber evidence="3">1.-.-.-</ecNumber>
    </submittedName>
</protein>
<dbReference type="EC" id="1.-.-.-" evidence="3"/>
<evidence type="ECO:0000256" key="1">
    <source>
        <dbReference type="ARBA" id="ARBA00023002"/>
    </source>
</evidence>
<feature type="domain" description="Pyridoxamine 5'-phosphate oxidase N-terminal" evidence="2">
    <location>
        <begin position="24"/>
        <end position="97"/>
    </location>
</feature>
<evidence type="ECO:0000313" key="3">
    <source>
        <dbReference type="EMBL" id="TVY99072.1"/>
    </source>
</evidence>
<gene>
    <name evidence="3" type="ORF">EAS64_41620</name>
</gene>
<organism evidence="3 4">
    <name type="scientific">Trebonia kvetii</name>
    <dbReference type="NCBI Taxonomy" id="2480626"/>
    <lineage>
        <taxon>Bacteria</taxon>
        <taxon>Bacillati</taxon>
        <taxon>Actinomycetota</taxon>
        <taxon>Actinomycetes</taxon>
        <taxon>Streptosporangiales</taxon>
        <taxon>Treboniaceae</taxon>
        <taxon>Trebonia</taxon>
    </lineage>
</organism>
<dbReference type="Proteomes" id="UP000460272">
    <property type="component" value="Unassembled WGS sequence"/>
</dbReference>
<dbReference type="RefSeq" id="WP_145862244.1">
    <property type="nucleotide sequence ID" value="NZ_RPFW01000013.1"/>
</dbReference>
<dbReference type="InterPro" id="IPR052019">
    <property type="entry name" value="F420H2_bilvrd_red/Heme_oxyg"/>
</dbReference>
<dbReference type="NCBIfam" id="TIGR03666">
    <property type="entry name" value="Rv2061_F420"/>
    <property type="match status" value="1"/>
</dbReference>
<dbReference type="Pfam" id="PF01243">
    <property type="entry name" value="PNPOx_N"/>
    <property type="match status" value="1"/>
</dbReference>
<sequence>MDETESAGRPSQLGAGPVFRGRYLSITSYKRDGRGVATPVWFVQRDGRLLVQTDAASGKLKRIRRNPQVRIALCTASGRLRGEEVQAVAEILPDAEIGPVERLIADKYRFDMIIFRPLRLIQARLHLGRPRTGPAILGITPS</sequence>